<feature type="compositionally biased region" description="Basic residues" evidence="1">
    <location>
        <begin position="1"/>
        <end position="11"/>
    </location>
</feature>
<evidence type="ECO:0000313" key="4">
    <source>
        <dbReference type="Proteomes" id="UP001152797"/>
    </source>
</evidence>
<dbReference type="EMBL" id="CAMXCT030002458">
    <property type="protein sequence ID" value="CAL4785603.1"/>
    <property type="molecule type" value="Genomic_DNA"/>
</dbReference>
<dbReference type="EMBL" id="CAMXCT010002458">
    <property type="protein sequence ID" value="CAI3998291.1"/>
    <property type="molecule type" value="Genomic_DNA"/>
</dbReference>
<evidence type="ECO:0000313" key="3">
    <source>
        <dbReference type="EMBL" id="CAL1151666.1"/>
    </source>
</evidence>
<dbReference type="EMBL" id="CAMXCT020002458">
    <property type="protein sequence ID" value="CAL1151666.1"/>
    <property type="molecule type" value="Genomic_DNA"/>
</dbReference>
<organism evidence="2">
    <name type="scientific">Cladocopium goreaui</name>
    <dbReference type="NCBI Taxonomy" id="2562237"/>
    <lineage>
        <taxon>Eukaryota</taxon>
        <taxon>Sar</taxon>
        <taxon>Alveolata</taxon>
        <taxon>Dinophyceae</taxon>
        <taxon>Suessiales</taxon>
        <taxon>Symbiodiniaceae</taxon>
        <taxon>Cladocopium</taxon>
    </lineage>
</organism>
<proteinExistence type="predicted"/>
<sequence>MGKGGKGKGKITKVWTAPKKWEPKGKSRGKADGRGGGQWIWVDEAPKVYKTKGKGKGKGGKAKGKGKRRAAPLTSEFWTKKVEAEGRKEIGETVLPGVISRYNVKQGYGFIRPDSPQGLPKAVKKKMNEAEAAAEAEGKEVKEKGLLYFRKPDVNHQEGFKLTDGTPVTFRLYVDNLGAGALDVWTTPKKWESSKGKSQGKSKGKGGGHWVWVDEAPKVYKTKSKGKGKGVKGGKAKGKGKRRAAPLKSEFWNKKVEAEGRKEIGDTVLPGVISRYSVKQGYGFIKADNPQGLPIPVQKKMNEAEAAAEAEGKEVKEKGLLYFRKPDVNHEEGFKLAEGTMVTFRLYVDNLGAGALDVTMA</sequence>
<dbReference type="AlphaFoldDB" id="A0A9P1CXV9"/>
<reference evidence="2" key="1">
    <citation type="submission" date="2022-10" db="EMBL/GenBank/DDBJ databases">
        <authorList>
            <person name="Chen Y."/>
            <person name="Dougan E. K."/>
            <person name="Chan C."/>
            <person name="Rhodes N."/>
            <person name="Thang M."/>
        </authorList>
    </citation>
    <scope>NUCLEOTIDE SEQUENCE</scope>
</reference>
<feature type="compositionally biased region" description="Basic and acidic residues" evidence="1">
    <location>
        <begin position="19"/>
        <end position="33"/>
    </location>
</feature>
<comment type="caution">
    <text evidence="2">The sequence shown here is derived from an EMBL/GenBank/DDBJ whole genome shotgun (WGS) entry which is preliminary data.</text>
</comment>
<evidence type="ECO:0000256" key="1">
    <source>
        <dbReference type="SAM" id="MobiDB-lite"/>
    </source>
</evidence>
<dbReference type="OrthoDB" id="10612218at2759"/>
<name>A0A9P1CXV9_9DINO</name>
<feature type="region of interest" description="Disordered" evidence="1">
    <location>
        <begin position="223"/>
        <end position="244"/>
    </location>
</feature>
<keyword evidence="4" id="KW-1185">Reference proteome</keyword>
<protein>
    <submittedName>
        <fullName evidence="2">Uncharacterized protein</fullName>
    </submittedName>
</protein>
<reference evidence="3" key="2">
    <citation type="submission" date="2024-04" db="EMBL/GenBank/DDBJ databases">
        <authorList>
            <person name="Chen Y."/>
            <person name="Shah S."/>
            <person name="Dougan E. K."/>
            <person name="Thang M."/>
            <person name="Chan C."/>
        </authorList>
    </citation>
    <scope>NUCLEOTIDE SEQUENCE [LARGE SCALE GENOMIC DNA]</scope>
</reference>
<dbReference type="Gene3D" id="2.40.50.140">
    <property type="entry name" value="Nucleic acid-binding proteins"/>
    <property type="match status" value="2"/>
</dbReference>
<accession>A0A9P1CXV9</accession>
<gene>
    <name evidence="2" type="ORF">C1SCF055_LOCUS24604</name>
</gene>
<dbReference type="Proteomes" id="UP001152797">
    <property type="component" value="Unassembled WGS sequence"/>
</dbReference>
<feature type="region of interest" description="Disordered" evidence="1">
    <location>
        <begin position="1"/>
        <end position="72"/>
    </location>
</feature>
<dbReference type="InterPro" id="IPR012340">
    <property type="entry name" value="NA-bd_OB-fold"/>
</dbReference>
<evidence type="ECO:0000313" key="2">
    <source>
        <dbReference type="EMBL" id="CAI3998291.1"/>
    </source>
</evidence>
<feature type="compositionally biased region" description="Basic residues" evidence="1">
    <location>
        <begin position="49"/>
        <end position="70"/>
    </location>
</feature>